<dbReference type="InterPro" id="IPR027304">
    <property type="entry name" value="Trigger_fact/SurA_dom_sf"/>
</dbReference>
<evidence type="ECO:0000256" key="7">
    <source>
        <dbReference type="HAMAP-Rule" id="MF_01183"/>
    </source>
</evidence>
<dbReference type="Gene3D" id="3.10.50.40">
    <property type="match status" value="2"/>
</dbReference>
<dbReference type="PROSITE" id="PS50198">
    <property type="entry name" value="PPIC_PPIASE_2"/>
    <property type="match status" value="2"/>
</dbReference>
<dbReference type="Gene3D" id="1.10.4030.10">
    <property type="entry name" value="Porin chaperone SurA, peptide-binding domain"/>
    <property type="match status" value="1"/>
</dbReference>
<comment type="domain">
    <text evidence="7">The PPIase activity resides only in the second parvulin domain. The N-terminal region and the C-terminal tail are necessary and sufficient for the chaperone activity of SurA. The PPIase activity is dispensable for SurA to function as a chaperone. The N-terminal region and the C-terminal tail are also required for porin recognition.</text>
</comment>
<dbReference type="EMBL" id="QGUB01000003">
    <property type="protein sequence ID" value="PWW46820.1"/>
    <property type="molecule type" value="Genomic_DNA"/>
</dbReference>
<evidence type="ECO:0000256" key="6">
    <source>
        <dbReference type="ARBA" id="ARBA00023235"/>
    </source>
</evidence>
<feature type="chain" id="PRO_5016470543" description="Chaperone SurA" evidence="7">
    <location>
        <begin position="31"/>
        <end position="473"/>
    </location>
</feature>
<keyword evidence="3 7" id="KW-0574">Periplasm</keyword>
<dbReference type="GO" id="GO:0006457">
    <property type="term" value="P:protein folding"/>
    <property type="evidence" value="ECO:0007669"/>
    <property type="project" value="UniProtKB-UniRule"/>
</dbReference>
<dbReference type="InterPro" id="IPR023034">
    <property type="entry name" value="PPIase_SurA"/>
</dbReference>
<dbReference type="GO" id="GO:0030288">
    <property type="term" value="C:outer membrane-bounded periplasmic space"/>
    <property type="evidence" value="ECO:0007669"/>
    <property type="project" value="InterPro"/>
</dbReference>
<proteinExistence type="inferred from homology"/>
<dbReference type="Proteomes" id="UP000246483">
    <property type="component" value="Unassembled WGS sequence"/>
</dbReference>
<comment type="function">
    <text evidence="7">Chaperone involved in the correct folding and assembly of outer membrane proteins. Recognizes specific patterns of aromatic residues and the orientation of their side chains, which are found more frequently in integral outer membrane proteins. May act in both early periplasmic and late outer membrane-associated steps of protein maturation.</text>
</comment>
<protein>
    <recommendedName>
        <fullName evidence="7">Chaperone SurA</fullName>
    </recommendedName>
    <alternativeName>
        <fullName evidence="7">Peptidyl-prolyl cis-trans isomerase SurA</fullName>
        <shortName evidence="7">PPIase SurA</shortName>
        <ecNumber evidence="7">5.2.1.8</ecNumber>
    </alternativeName>
    <alternativeName>
        <fullName evidence="7">Rotamase SurA</fullName>
    </alternativeName>
</protein>
<evidence type="ECO:0000256" key="1">
    <source>
        <dbReference type="ARBA" id="ARBA00022729"/>
    </source>
</evidence>
<dbReference type="PANTHER" id="PTHR47637">
    <property type="entry name" value="CHAPERONE SURA"/>
    <property type="match status" value="1"/>
</dbReference>
<dbReference type="AlphaFoldDB" id="A0A317RGD1"/>
<evidence type="ECO:0000313" key="10">
    <source>
        <dbReference type="Proteomes" id="UP000246483"/>
    </source>
</evidence>
<comment type="catalytic activity">
    <reaction evidence="7">
        <text>[protein]-peptidylproline (omega=180) = [protein]-peptidylproline (omega=0)</text>
        <dbReference type="Rhea" id="RHEA:16237"/>
        <dbReference type="Rhea" id="RHEA-COMP:10747"/>
        <dbReference type="Rhea" id="RHEA-COMP:10748"/>
        <dbReference type="ChEBI" id="CHEBI:83833"/>
        <dbReference type="ChEBI" id="CHEBI:83834"/>
        <dbReference type="EC" id="5.2.1.8"/>
    </reaction>
</comment>
<dbReference type="Pfam" id="PF00639">
    <property type="entry name" value="Rotamase"/>
    <property type="match status" value="2"/>
</dbReference>
<keyword evidence="6 7" id="KW-0413">Isomerase</keyword>
<keyword evidence="4 7" id="KW-0697">Rotamase</keyword>
<name>A0A317RGD1_9BURK</name>
<dbReference type="GO" id="GO:0043165">
    <property type="term" value="P:Gram-negative-bacterium-type cell outer membrane assembly"/>
    <property type="evidence" value="ECO:0007669"/>
    <property type="project" value="InterPro"/>
</dbReference>
<dbReference type="RefSeq" id="WP_019374177.1">
    <property type="nucleotide sequence ID" value="NZ_ALEE01000464.1"/>
</dbReference>
<dbReference type="InterPro" id="IPR023058">
    <property type="entry name" value="PPIase_PpiC_CS"/>
</dbReference>
<dbReference type="GO" id="GO:0050821">
    <property type="term" value="P:protein stabilization"/>
    <property type="evidence" value="ECO:0007669"/>
    <property type="project" value="InterPro"/>
</dbReference>
<feature type="signal peptide" evidence="7">
    <location>
        <begin position="1"/>
        <end position="30"/>
    </location>
</feature>
<dbReference type="PROSITE" id="PS01096">
    <property type="entry name" value="PPIC_PPIASE_1"/>
    <property type="match status" value="1"/>
</dbReference>
<dbReference type="Pfam" id="PF09312">
    <property type="entry name" value="SurA_N"/>
    <property type="match status" value="1"/>
</dbReference>
<dbReference type="SUPFAM" id="SSF54534">
    <property type="entry name" value="FKBP-like"/>
    <property type="match status" value="2"/>
</dbReference>
<evidence type="ECO:0000313" key="9">
    <source>
        <dbReference type="EMBL" id="PWW46820.1"/>
    </source>
</evidence>
<dbReference type="InterPro" id="IPR015391">
    <property type="entry name" value="SurA_N"/>
</dbReference>
<accession>A0A317RGD1</accession>
<keyword evidence="2 7" id="KW-0677">Repeat</keyword>
<comment type="caution">
    <text evidence="9">The sequence shown here is derived from an EMBL/GenBank/DDBJ whole genome shotgun (WGS) entry which is preliminary data.</text>
</comment>
<evidence type="ECO:0000259" key="8">
    <source>
        <dbReference type="PROSITE" id="PS50198"/>
    </source>
</evidence>
<dbReference type="HAMAP" id="MF_01183">
    <property type="entry name" value="Chaperone_SurA"/>
    <property type="match status" value="1"/>
</dbReference>
<evidence type="ECO:0000256" key="3">
    <source>
        <dbReference type="ARBA" id="ARBA00022764"/>
    </source>
</evidence>
<evidence type="ECO:0000256" key="4">
    <source>
        <dbReference type="ARBA" id="ARBA00023110"/>
    </source>
</evidence>
<comment type="subcellular location">
    <subcellularLocation>
        <location evidence="7">Periplasm</location>
    </subcellularLocation>
    <text evidence="7">Is capable of associating with the outer membrane.</text>
</comment>
<dbReference type="InterPro" id="IPR046357">
    <property type="entry name" value="PPIase_dom_sf"/>
</dbReference>
<keyword evidence="1 7" id="KW-0732">Signal</keyword>
<gene>
    <name evidence="7" type="primary">surA</name>
    <name evidence="9" type="ORF">DFR36_10395</name>
</gene>
<sequence precursor="true">MTSRALSPARACLTSALAAAALLAGATAFAQGLRPPATGGGQAARLPANATELLPAPGGSGSSLRAADFIVAVVNSEPITNNEVRQRAERTAQQLMAQGAPMPPRDVLAREVLERLILEKVQVQLARESGLKVDDWAVDQAEQSVARQNGVPVEEMYRRLAADGIGRERFREDLRSQLLALRVRERDVEARVRVSELDIDQYLREQQQSSGPSGLELNLGHIFIRVPEDATPAQSAELQARAQQLMAELQQGADFAALAQRASDAPEAARGGELGLRPAARYPDLFVGATRDAAVGSLVGPLRSPAGFHILKVLDKSRAGLAATVTQNHARHILLRVPPGTTERQVAERLEELRERVVRGQADFGELAREVSQDGSSKDGGDLGWASPGRYVPEFEEALNALSPGEISHPVVSRFGVHLIQLLERRQAKLTQREQRDMVRNVVREKKLDEAYAQWLQEARARAYVELREPPQW</sequence>
<dbReference type="InterPro" id="IPR050280">
    <property type="entry name" value="OMP_Chaperone_SurA"/>
</dbReference>
<dbReference type="GO" id="GO:0051082">
    <property type="term" value="F:unfolded protein binding"/>
    <property type="evidence" value="ECO:0007669"/>
    <property type="project" value="UniProtKB-UniRule"/>
</dbReference>
<evidence type="ECO:0000256" key="2">
    <source>
        <dbReference type="ARBA" id="ARBA00022737"/>
    </source>
</evidence>
<dbReference type="EC" id="5.2.1.8" evidence="7"/>
<keyword evidence="5 7" id="KW-0143">Chaperone</keyword>
<feature type="domain" description="PpiC" evidence="8">
    <location>
        <begin position="214"/>
        <end position="315"/>
    </location>
</feature>
<organism evidence="9 10">
    <name type="scientific">Melaminivora alkalimesophila</name>
    <dbReference type="NCBI Taxonomy" id="1165852"/>
    <lineage>
        <taxon>Bacteria</taxon>
        <taxon>Pseudomonadati</taxon>
        <taxon>Pseudomonadota</taxon>
        <taxon>Betaproteobacteria</taxon>
        <taxon>Burkholderiales</taxon>
        <taxon>Comamonadaceae</taxon>
        <taxon>Melaminivora</taxon>
    </lineage>
</organism>
<dbReference type="GO" id="GO:0003755">
    <property type="term" value="F:peptidyl-prolyl cis-trans isomerase activity"/>
    <property type="evidence" value="ECO:0007669"/>
    <property type="project" value="UniProtKB-UniRule"/>
</dbReference>
<keyword evidence="10" id="KW-1185">Reference proteome</keyword>
<feature type="domain" description="PpiC" evidence="8">
    <location>
        <begin position="325"/>
        <end position="424"/>
    </location>
</feature>
<dbReference type="PANTHER" id="PTHR47637:SF1">
    <property type="entry name" value="CHAPERONE SURA"/>
    <property type="match status" value="1"/>
</dbReference>
<dbReference type="InterPro" id="IPR000297">
    <property type="entry name" value="PPIase_PpiC"/>
</dbReference>
<reference evidence="9 10" key="1">
    <citation type="submission" date="2018-05" db="EMBL/GenBank/DDBJ databases">
        <title>Genomic Encyclopedia of Type Strains, Phase IV (KMG-IV): sequencing the most valuable type-strain genomes for metagenomic binning, comparative biology and taxonomic classification.</title>
        <authorList>
            <person name="Goeker M."/>
        </authorList>
    </citation>
    <scope>NUCLEOTIDE SEQUENCE [LARGE SCALE GENOMIC DNA]</scope>
    <source>
        <strain evidence="9 10">DSM 26006</strain>
    </source>
</reference>
<dbReference type="SUPFAM" id="SSF109998">
    <property type="entry name" value="Triger factor/SurA peptide-binding domain-like"/>
    <property type="match status" value="1"/>
</dbReference>
<dbReference type="GO" id="GO:0042277">
    <property type="term" value="F:peptide binding"/>
    <property type="evidence" value="ECO:0007669"/>
    <property type="project" value="InterPro"/>
</dbReference>
<evidence type="ECO:0000256" key="5">
    <source>
        <dbReference type="ARBA" id="ARBA00023186"/>
    </source>
</evidence>
<dbReference type="OrthoDB" id="14196at2"/>